<dbReference type="Pfam" id="PF09856">
    <property type="entry name" value="ScfRs"/>
    <property type="match status" value="1"/>
</dbReference>
<evidence type="ECO:0000313" key="2">
    <source>
        <dbReference type="EMBL" id="EAR51621.1"/>
    </source>
</evidence>
<dbReference type="GO" id="GO:0003677">
    <property type="term" value="F:DNA binding"/>
    <property type="evidence" value="ECO:0007669"/>
    <property type="project" value="InterPro"/>
</dbReference>
<dbReference type="RefSeq" id="WP_007253900.1">
    <property type="nucleotide sequence ID" value="NZ_CH724107.1"/>
</dbReference>
<dbReference type="Pfam" id="PF01381">
    <property type="entry name" value="HTH_3"/>
    <property type="match status" value="1"/>
</dbReference>
<dbReference type="InterPro" id="IPR010982">
    <property type="entry name" value="Lambda_DNA-bd_dom_sf"/>
</dbReference>
<proteinExistence type="predicted"/>
<reference evidence="2 3" key="1">
    <citation type="journal article" date="2010" name="J. Bacteriol.">
        <title>Genome sequences of Oceanicola granulosus HTCC2516(T) and Oceanicola batsensis HTCC2597(TDelta).</title>
        <authorList>
            <person name="Thrash J.C."/>
            <person name="Cho J.C."/>
            <person name="Vergin K.L."/>
            <person name="Giovannoni S.J."/>
        </authorList>
    </citation>
    <scope>NUCLEOTIDE SEQUENCE [LARGE SCALE GENOMIC DNA]</scope>
    <source>
        <strain evidence="3">ATCC BAA-861 / DSM 15982 / KCTC 12143 / HTCC2516</strain>
    </source>
</reference>
<feature type="domain" description="HTH cro/C1-type" evidence="1">
    <location>
        <begin position="11"/>
        <end position="65"/>
    </location>
</feature>
<dbReference type="InterPro" id="IPR018653">
    <property type="entry name" value="ScfR_C"/>
</dbReference>
<evidence type="ECO:0000313" key="3">
    <source>
        <dbReference type="Proteomes" id="UP000003635"/>
    </source>
</evidence>
<dbReference type="eggNOG" id="COG3800">
    <property type="taxonomic scope" value="Bacteria"/>
</dbReference>
<dbReference type="SUPFAM" id="SSF47413">
    <property type="entry name" value="lambda repressor-like DNA-binding domains"/>
    <property type="match status" value="1"/>
</dbReference>
<protein>
    <submittedName>
        <fullName evidence="2">Predicted transcriptional regulator</fullName>
    </submittedName>
</protein>
<comment type="caution">
    <text evidence="2">The sequence shown here is derived from an EMBL/GenBank/DDBJ whole genome shotgun (WGS) entry which is preliminary data.</text>
</comment>
<name>Q2CFS1_OCEGH</name>
<keyword evidence="3" id="KW-1185">Reference proteome</keyword>
<evidence type="ECO:0000259" key="1">
    <source>
        <dbReference type="PROSITE" id="PS50943"/>
    </source>
</evidence>
<gene>
    <name evidence="2" type="ORF">OG2516_01841</name>
</gene>
<dbReference type="EMBL" id="AAOT01000011">
    <property type="protein sequence ID" value="EAR51621.1"/>
    <property type="molecule type" value="Genomic_DNA"/>
</dbReference>
<dbReference type="AlphaFoldDB" id="Q2CFS1"/>
<dbReference type="Proteomes" id="UP000003635">
    <property type="component" value="Unassembled WGS sequence"/>
</dbReference>
<dbReference type="PROSITE" id="PS50943">
    <property type="entry name" value="HTH_CROC1"/>
    <property type="match status" value="1"/>
</dbReference>
<accession>Q2CFS1</accession>
<dbReference type="STRING" id="314256.OG2516_01841"/>
<sequence length="439" mass="46313">MAQRALTGSRIRARRLDRGLRQADLAQMAGISASYLNLIEHNRRRIAGRLLHEIARVLEIDPVVLSEGAGGATVDSLRRAAARGGADTPPELDRIEELADRYPGWAGVIAAQEARIGALEGRLRVMSDRLAHDPQLASALHEVISAVTSIRSTSSILAGSDDLDADWQARFHNNLHADAQRLAGSSQALIRYLDATGAERSTPLSPLDEVDALFAARGGHVAELEGQGAEAVNQLVAAAPQLSSDDARHLARARLLRYAEDAAALPLAQVSEQAQVCDHDPLRLAAATGAGLPRVLRRLAALPAALGHPLAGLAVADSAGALIALQPLPEVEFPRAGGACPLWPLFEALGRPGQPVRALVELPGGQPRRVMAYAVAAPRGPVKYGAPAVLESTMLMLPAPARSDLPPRPAGIACRICPRPACPVRREPSILGPEAQPGR</sequence>
<dbReference type="HOGENOM" id="CLU_051013_0_0_5"/>
<dbReference type="InterPro" id="IPR001387">
    <property type="entry name" value="Cro/C1-type_HTH"/>
</dbReference>
<dbReference type="Gene3D" id="1.10.260.40">
    <property type="entry name" value="lambda repressor-like DNA-binding domains"/>
    <property type="match status" value="1"/>
</dbReference>
<dbReference type="OrthoDB" id="7790108at2"/>
<organism evidence="2 3">
    <name type="scientific">Oceanicola granulosus (strain ATCC BAA-861 / DSM 15982 / KCTC 12143 / HTCC2516)</name>
    <dbReference type="NCBI Taxonomy" id="314256"/>
    <lineage>
        <taxon>Bacteria</taxon>
        <taxon>Pseudomonadati</taxon>
        <taxon>Pseudomonadota</taxon>
        <taxon>Alphaproteobacteria</taxon>
        <taxon>Rhodobacterales</taxon>
        <taxon>Roseobacteraceae</taxon>
        <taxon>Oceanicola</taxon>
    </lineage>
</organism>
<dbReference type="SMART" id="SM00530">
    <property type="entry name" value="HTH_XRE"/>
    <property type="match status" value="1"/>
</dbReference>
<dbReference type="CDD" id="cd00093">
    <property type="entry name" value="HTH_XRE"/>
    <property type="match status" value="1"/>
</dbReference>